<dbReference type="InterPro" id="IPR000477">
    <property type="entry name" value="RT_dom"/>
</dbReference>
<dbReference type="FunFam" id="3.30.70.270:FF:000003">
    <property type="entry name" value="Transposon Ty3-G Gag-Pol polyprotein"/>
    <property type="match status" value="1"/>
</dbReference>
<dbReference type="InterPro" id="IPR043502">
    <property type="entry name" value="DNA/RNA_pol_sf"/>
</dbReference>
<dbReference type="SUPFAM" id="SSF56672">
    <property type="entry name" value="DNA/RNA polymerases"/>
    <property type="match status" value="1"/>
</dbReference>
<evidence type="ECO:0008006" key="6">
    <source>
        <dbReference type="Google" id="ProtNLM"/>
    </source>
</evidence>
<evidence type="ECO:0000313" key="5">
    <source>
        <dbReference type="Proteomes" id="UP000029665"/>
    </source>
</evidence>
<protein>
    <recommendedName>
        <fullName evidence="6">Reverse transcriptase domain-containing protein</fullName>
    </recommendedName>
</protein>
<dbReference type="InterPro" id="IPR041577">
    <property type="entry name" value="RT_RNaseH_2"/>
</dbReference>
<dbReference type="GO" id="GO:0003824">
    <property type="term" value="F:catalytic activity"/>
    <property type="evidence" value="ECO:0007669"/>
    <property type="project" value="UniProtKB-KW"/>
</dbReference>
<accession>A0A060S483</accession>
<reference evidence="4" key="1">
    <citation type="submission" date="2014-01" db="EMBL/GenBank/DDBJ databases">
        <title>The genome of the white-rot fungus Pycnoporus cinnabarinus: a basidiomycete model with a versatile arsenal for lignocellulosic biomass breakdown.</title>
        <authorList>
            <person name="Levasseur A."/>
            <person name="Lomascolo A."/>
            <person name="Ruiz-Duenas F.J."/>
            <person name="Uzan E."/>
            <person name="Piumi F."/>
            <person name="Kues U."/>
            <person name="Ram A.F.J."/>
            <person name="Murat C."/>
            <person name="Haon M."/>
            <person name="Benoit I."/>
            <person name="Arfi Y."/>
            <person name="Chevret D."/>
            <person name="Drula E."/>
            <person name="Kwon M.J."/>
            <person name="Gouret P."/>
            <person name="Lesage-Meessen L."/>
            <person name="Lombard V."/>
            <person name="Mariette J."/>
            <person name="Noirot C."/>
            <person name="Park J."/>
            <person name="Patyshakuliyeva A."/>
            <person name="Wieneger R.A.B."/>
            <person name="Wosten H.A.B."/>
            <person name="Martin F."/>
            <person name="Coutinho P.M."/>
            <person name="de Vries R."/>
            <person name="Martinez A.T."/>
            <person name="Klopp C."/>
            <person name="Pontarotti P."/>
            <person name="Henrissat B."/>
            <person name="Record E."/>
        </authorList>
    </citation>
    <scope>NUCLEOTIDE SEQUENCE [LARGE SCALE GENOMIC DNA]</scope>
    <source>
        <strain evidence="4">BRFM137</strain>
    </source>
</reference>
<gene>
    <name evidence="4" type="ORF">BN946_scf184762.g7</name>
</gene>
<dbReference type="AlphaFoldDB" id="A0A060S483"/>
<dbReference type="OrthoDB" id="2682797at2759"/>
<dbReference type="Gene3D" id="3.30.70.270">
    <property type="match status" value="2"/>
</dbReference>
<proteinExistence type="predicted"/>
<keyword evidence="1" id="KW-0511">Multifunctional enzyme</keyword>
<evidence type="ECO:0000313" key="4">
    <source>
        <dbReference type="EMBL" id="CDO68991.1"/>
    </source>
</evidence>
<evidence type="ECO:0000259" key="3">
    <source>
        <dbReference type="Pfam" id="PF17919"/>
    </source>
</evidence>
<dbReference type="EMBL" id="CCBP010000031">
    <property type="protein sequence ID" value="CDO68991.1"/>
    <property type="molecule type" value="Genomic_DNA"/>
</dbReference>
<dbReference type="PANTHER" id="PTHR37984:SF5">
    <property type="entry name" value="PROTEIN NYNRIN-LIKE"/>
    <property type="match status" value="1"/>
</dbReference>
<feature type="domain" description="Reverse transcriptase" evidence="2">
    <location>
        <begin position="8"/>
        <end position="99"/>
    </location>
</feature>
<name>A0A060S483_PYCCI</name>
<dbReference type="PANTHER" id="PTHR37984">
    <property type="entry name" value="PROTEIN CBG26694"/>
    <property type="match status" value="1"/>
</dbReference>
<evidence type="ECO:0000256" key="1">
    <source>
        <dbReference type="ARBA" id="ARBA00023268"/>
    </source>
</evidence>
<organism evidence="4 5">
    <name type="scientific">Pycnoporus cinnabarinus</name>
    <name type="common">Cinnabar-red polypore</name>
    <name type="synonym">Trametes cinnabarina</name>
    <dbReference type="NCBI Taxonomy" id="5643"/>
    <lineage>
        <taxon>Eukaryota</taxon>
        <taxon>Fungi</taxon>
        <taxon>Dikarya</taxon>
        <taxon>Basidiomycota</taxon>
        <taxon>Agaricomycotina</taxon>
        <taxon>Agaricomycetes</taxon>
        <taxon>Polyporales</taxon>
        <taxon>Polyporaceae</taxon>
        <taxon>Trametes</taxon>
    </lineage>
</organism>
<feature type="domain" description="Reverse transcriptase/retrotransposon-derived protein RNase H-like" evidence="3">
    <location>
        <begin position="163"/>
        <end position="210"/>
    </location>
</feature>
<dbReference type="Pfam" id="PF00078">
    <property type="entry name" value="RVT_1"/>
    <property type="match status" value="1"/>
</dbReference>
<dbReference type="Pfam" id="PF17919">
    <property type="entry name" value="RT_RNaseH_2"/>
    <property type="match status" value="1"/>
</dbReference>
<keyword evidence="5" id="KW-1185">Reference proteome</keyword>
<dbReference type="STRING" id="5643.A0A060S483"/>
<dbReference type="InterPro" id="IPR043128">
    <property type="entry name" value="Rev_trsase/Diguanyl_cyclase"/>
</dbReference>
<dbReference type="FunFam" id="3.30.70.270:FF:000020">
    <property type="entry name" value="Transposon Tf2-6 polyprotein-like Protein"/>
    <property type="match status" value="1"/>
</dbReference>
<dbReference type="InterPro" id="IPR050951">
    <property type="entry name" value="Retrovirus_Pol_polyprotein"/>
</dbReference>
<dbReference type="Proteomes" id="UP000029665">
    <property type="component" value="Unassembled WGS sequence"/>
</dbReference>
<dbReference type="OMA" id="KQAMANT"/>
<dbReference type="CDD" id="cd01647">
    <property type="entry name" value="RT_LTR"/>
    <property type="match status" value="1"/>
</dbReference>
<dbReference type="HOGENOM" id="CLU_000384_33_7_1"/>
<sequence length="226" mass="26480">MDHDTFRTWYGFFEWLVMPFRLLNTLAAFQRFVNEVFAGLLDVCVIVYLNDILIYSNSLEEHRQHVKEVLRRLRKFKLYAQVDKCEFHATFVEYLGYILSPEGLTMAESKVKAILDWPEPQKVQDIQSFLGFANFYRRFIHNYSEIVLPLTRLTRKGVPWNFDQRCQDSFNALKKAFTSAPILHHWEPNRQITVKTDASDYAIAGTLSITSRCEVRGNTVQNAKKS</sequence>
<comment type="caution">
    <text evidence="4">The sequence shown here is derived from an EMBL/GenBank/DDBJ whole genome shotgun (WGS) entry which is preliminary data.</text>
</comment>
<evidence type="ECO:0000259" key="2">
    <source>
        <dbReference type="Pfam" id="PF00078"/>
    </source>
</evidence>